<reference evidence="2 3" key="1">
    <citation type="journal article" date="2019" name="Genome Biol. Evol.">
        <title>The Rhododendron genome and chromosomal organization provide insight into shared whole-genome duplications across the heath family (Ericaceae).</title>
        <authorList>
            <person name="Soza V.L."/>
            <person name="Lindsley D."/>
            <person name="Waalkes A."/>
            <person name="Ramage E."/>
            <person name="Patwardhan R.P."/>
            <person name="Burton J.N."/>
            <person name="Adey A."/>
            <person name="Kumar A."/>
            <person name="Qiu R."/>
            <person name="Shendure J."/>
            <person name="Hall B."/>
        </authorList>
    </citation>
    <scope>NUCLEOTIDE SEQUENCE [LARGE SCALE GENOMIC DNA]</scope>
    <source>
        <strain evidence="2">RSF 1966-606</strain>
    </source>
</reference>
<accession>A0A6A4LCL4</accession>
<dbReference type="OrthoDB" id="672058at2759"/>
<dbReference type="Proteomes" id="UP000428333">
    <property type="component" value="Linkage Group LG09"/>
</dbReference>
<dbReference type="InterPro" id="IPR007608">
    <property type="entry name" value="Senescence_reg_S40"/>
</dbReference>
<protein>
    <recommendedName>
        <fullName evidence="4">Senescence regulator S40</fullName>
    </recommendedName>
</protein>
<dbReference type="EMBL" id="QEFC01002401">
    <property type="protein sequence ID" value="KAE9452457.1"/>
    <property type="molecule type" value="Genomic_DNA"/>
</dbReference>
<keyword evidence="3" id="KW-1185">Reference proteome</keyword>
<dbReference type="Pfam" id="PF04520">
    <property type="entry name" value="Senescence_reg"/>
    <property type="match status" value="1"/>
</dbReference>
<evidence type="ECO:0000313" key="2">
    <source>
        <dbReference type="EMBL" id="KAE9452457.1"/>
    </source>
</evidence>
<comment type="similarity">
    <text evidence="1">Belongs to the senescence regulator S40 family.</text>
</comment>
<organism evidence="2 3">
    <name type="scientific">Rhododendron williamsianum</name>
    <dbReference type="NCBI Taxonomy" id="262921"/>
    <lineage>
        <taxon>Eukaryota</taxon>
        <taxon>Viridiplantae</taxon>
        <taxon>Streptophyta</taxon>
        <taxon>Embryophyta</taxon>
        <taxon>Tracheophyta</taxon>
        <taxon>Spermatophyta</taxon>
        <taxon>Magnoliopsida</taxon>
        <taxon>eudicotyledons</taxon>
        <taxon>Gunneridae</taxon>
        <taxon>Pentapetalae</taxon>
        <taxon>asterids</taxon>
        <taxon>Ericales</taxon>
        <taxon>Ericaceae</taxon>
        <taxon>Ericoideae</taxon>
        <taxon>Rhodoreae</taxon>
        <taxon>Rhododendron</taxon>
    </lineage>
</organism>
<comment type="caution">
    <text evidence="2">The sequence shown here is derived from an EMBL/GenBank/DDBJ whole genome shotgun (WGS) entry which is preliminary data.</text>
</comment>
<name>A0A6A4LCL4_9ERIC</name>
<evidence type="ECO:0000256" key="1">
    <source>
        <dbReference type="ARBA" id="ARBA00034773"/>
    </source>
</evidence>
<dbReference type="GO" id="GO:0010150">
    <property type="term" value="P:leaf senescence"/>
    <property type="evidence" value="ECO:0007669"/>
    <property type="project" value="UniProtKB-ARBA"/>
</dbReference>
<dbReference type="AlphaFoldDB" id="A0A6A4LCL4"/>
<dbReference type="PANTHER" id="PTHR33083:SF49">
    <property type="entry name" value="SENESCENCE REGULATOR"/>
    <property type="match status" value="1"/>
</dbReference>
<evidence type="ECO:0008006" key="4">
    <source>
        <dbReference type="Google" id="ProtNLM"/>
    </source>
</evidence>
<proteinExistence type="inferred from homology"/>
<gene>
    <name evidence="2" type="ORF">C3L33_15643</name>
</gene>
<dbReference type="PANTHER" id="PTHR33083">
    <property type="entry name" value="EXPRESSED PROTEIN"/>
    <property type="match status" value="1"/>
</dbReference>
<feature type="non-terminal residue" evidence="2">
    <location>
        <position position="1"/>
    </location>
</feature>
<evidence type="ECO:0000313" key="3">
    <source>
        <dbReference type="Proteomes" id="UP000428333"/>
    </source>
</evidence>
<sequence>MAEEFQESEVIFQENVVNGGADVVECQISRKENPKRKKKKTSSIPVDIPEAYSGNPWVRCVELDFFEDNKDEELVPPHVIVGQRIFAGKMAFSVCSGNGRTLKGRDLSQVRNSILRMTGFLET</sequence>